<evidence type="ECO:0000313" key="3">
    <source>
        <dbReference type="Proteomes" id="UP000256964"/>
    </source>
</evidence>
<gene>
    <name evidence="2" type="ORF">OH76DRAFT_1481996</name>
</gene>
<evidence type="ECO:0000313" key="2">
    <source>
        <dbReference type="EMBL" id="RDX50949.1"/>
    </source>
</evidence>
<dbReference type="Proteomes" id="UP000256964">
    <property type="component" value="Unassembled WGS sequence"/>
</dbReference>
<dbReference type="AlphaFoldDB" id="A0A371DEG4"/>
<name>A0A371DEG4_9APHY</name>
<reference evidence="2 3" key="1">
    <citation type="journal article" date="2018" name="Biotechnol. Biofuels">
        <title>Integrative visual omics of the white-rot fungus Polyporus brumalis exposes the biotechnological potential of its oxidative enzymes for delignifying raw plant biomass.</title>
        <authorList>
            <person name="Miyauchi S."/>
            <person name="Rancon A."/>
            <person name="Drula E."/>
            <person name="Hage H."/>
            <person name="Chaduli D."/>
            <person name="Favel A."/>
            <person name="Grisel S."/>
            <person name="Henrissat B."/>
            <person name="Herpoel-Gimbert I."/>
            <person name="Ruiz-Duenas F.J."/>
            <person name="Chevret D."/>
            <person name="Hainaut M."/>
            <person name="Lin J."/>
            <person name="Wang M."/>
            <person name="Pangilinan J."/>
            <person name="Lipzen A."/>
            <person name="Lesage-Meessen L."/>
            <person name="Navarro D."/>
            <person name="Riley R."/>
            <person name="Grigoriev I.V."/>
            <person name="Zhou S."/>
            <person name="Raouche S."/>
            <person name="Rosso M.N."/>
        </authorList>
    </citation>
    <scope>NUCLEOTIDE SEQUENCE [LARGE SCALE GENOMIC DNA]</scope>
    <source>
        <strain evidence="2 3">BRFM 1820</strain>
    </source>
</reference>
<accession>A0A371DEG4</accession>
<dbReference type="OrthoDB" id="2795237at2759"/>
<feature type="coiled-coil region" evidence="1">
    <location>
        <begin position="511"/>
        <end position="549"/>
    </location>
</feature>
<sequence>MSDDSLPIPVCPPSVNIYAWLKLPHIIQQMSARARPKVVVTLSNLPEVIAFVKVAEVNPGIADVVRELTIDVRPYNLVVHEARATYCPTLRGILRLVPKVTDLTLLLPKATPPDVFFQVFFPDLRFFKTNVPHAKIRHFVGVHPSIAILVLGSCGQEERCALSASSLGLVRTVECNTRCIEAVAHTRLVHLAAENDSTAFCVPLAFRKLPYVMHDLYSLTLDFFPADTDILISIALVAPRVRKLKLLEKSVHVGRRISTRRPFNDHLTWHRCLRKLTCLEEFALRTTAPLVKNVADYELERRVVVGWACGLRRQGQKPIAQSRNHPSLYHIRVWYGRTLQTSALSKWFKDAGHFPLLRPSLPLGNFLDVSTANATDAAAADLTGSLSASLISDGSPAYDPQSAVAAISSCAALTDSVVSLVKHSNELDCRLSWNLLPGECPEGGQDMSVALQELQAVSAVNSRILELVERLSRQQTSDCERLYQLEEQNASLSSEVGRSQCSANRLLYRTKEQVRKEREDIQEAITVMEDKYREKVQSLSATLSQHRKQEKLLIQHVRRVESKLVTVQTTARAELEALKASLWSSKVYAFLCWVCAFVAHVTMAVKHAANVRFRQFTCGCYARVQWCLGVLQTYADLLRLIGMAFLLSLVFLEEIRKGPTEPLDNRPIWESARARLR</sequence>
<dbReference type="EMBL" id="KZ857397">
    <property type="protein sequence ID" value="RDX50949.1"/>
    <property type="molecule type" value="Genomic_DNA"/>
</dbReference>
<keyword evidence="1" id="KW-0175">Coiled coil</keyword>
<evidence type="ECO:0000256" key="1">
    <source>
        <dbReference type="SAM" id="Coils"/>
    </source>
</evidence>
<keyword evidence="3" id="KW-1185">Reference proteome</keyword>
<organism evidence="2 3">
    <name type="scientific">Lentinus brumalis</name>
    <dbReference type="NCBI Taxonomy" id="2498619"/>
    <lineage>
        <taxon>Eukaryota</taxon>
        <taxon>Fungi</taxon>
        <taxon>Dikarya</taxon>
        <taxon>Basidiomycota</taxon>
        <taxon>Agaricomycotina</taxon>
        <taxon>Agaricomycetes</taxon>
        <taxon>Polyporales</taxon>
        <taxon>Polyporaceae</taxon>
        <taxon>Lentinus</taxon>
    </lineage>
</organism>
<proteinExistence type="predicted"/>
<protein>
    <submittedName>
        <fullName evidence="2">Uncharacterized protein</fullName>
    </submittedName>
</protein>